<dbReference type="EMBL" id="SSOB01000075">
    <property type="protein sequence ID" value="THF72656.1"/>
    <property type="molecule type" value="Genomic_DNA"/>
</dbReference>
<dbReference type="Proteomes" id="UP000310636">
    <property type="component" value="Unassembled WGS sequence"/>
</dbReference>
<protein>
    <submittedName>
        <fullName evidence="1">DUF2164 domain-containing protein</fullName>
    </submittedName>
</protein>
<name>A0A4V3WDM8_9BACL</name>
<dbReference type="Pfam" id="PF09932">
    <property type="entry name" value="DUF2164"/>
    <property type="match status" value="1"/>
</dbReference>
<dbReference type="AlphaFoldDB" id="A0A4V3WDM8"/>
<dbReference type="InterPro" id="IPR018680">
    <property type="entry name" value="DUF2164"/>
</dbReference>
<evidence type="ECO:0000313" key="1">
    <source>
        <dbReference type="EMBL" id="THF72656.1"/>
    </source>
</evidence>
<sequence>MAVPVKIPKEQKDALVRGVQAYFSDELDQEIGNLGAEQLLDYMIRELSPYLYNKALEDARHMLAQKMASLEEELYALEVPVRRR</sequence>
<dbReference type="OrthoDB" id="573733at2"/>
<organism evidence="1 2">
    <name type="scientific">Cohnella fermenti</name>
    <dbReference type="NCBI Taxonomy" id="2565925"/>
    <lineage>
        <taxon>Bacteria</taxon>
        <taxon>Bacillati</taxon>
        <taxon>Bacillota</taxon>
        <taxon>Bacilli</taxon>
        <taxon>Bacillales</taxon>
        <taxon>Paenibacillaceae</taxon>
        <taxon>Cohnella</taxon>
    </lineage>
</organism>
<dbReference type="RefSeq" id="WP_136373983.1">
    <property type="nucleotide sequence ID" value="NZ_SSOB01000075.1"/>
</dbReference>
<keyword evidence="2" id="KW-1185">Reference proteome</keyword>
<accession>A0A4V3WDM8</accession>
<comment type="caution">
    <text evidence="1">The sequence shown here is derived from an EMBL/GenBank/DDBJ whole genome shotgun (WGS) entry which is preliminary data.</text>
</comment>
<proteinExistence type="predicted"/>
<evidence type="ECO:0000313" key="2">
    <source>
        <dbReference type="Proteomes" id="UP000310636"/>
    </source>
</evidence>
<reference evidence="1 2" key="1">
    <citation type="submission" date="2019-04" db="EMBL/GenBank/DDBJ databases">
        <title>Cohnella sp. nov. isolated from preserved vegetables.</title>
        <authorList>
            <person name="Lin S.-Y."/>
            <person name="Hung M.-H."/>
            <person name="Young C.-C."/>
        </authorList>
    </citation>
    <scope>NUCLEOTIDE SEQUENCE [LARGE SCALE GENOMIC DNA]</scope>
    <source>
        <strain evidence="1 2">CC-MHH1044</strain>
    </source>
</reference>
<gene>
    <name evidence="1" type="ORF">E6C55_32410</name>
</gene>